<dbReference type="Proteomes" id="UP000011566">
    <property type="component" value="Unassembled WGS sequence"/>
</dbReference>
<comment type="similarity">
    <text evidence="2">Belongs to the UPF0104 family.</text>
</comment>
<evidence type="ECO:0000256" key="4">
    <source>
        <dbReference type="ARBA" id="ARBA00022692"/>
    </source>
</evidence>
<accession>M0M0Y8</accession>
<keyword evidence="6 7" id="KW-0472">Membrane</keyword>
<sequence length="339" mass="34481">MVESGRLRTTALGFLGAVAAFAVAIWVIGPHEIYGALVMSQPTILVAIVGVAACWLTAWGLSLRTVLDALDAPVPASTAVLVFASATFANNVTPFGQAGGEPVSALLISRASDREYETGLAAIASVDALNFVPSIGLALVGLGYFATTITFGTDLTLAAGAVVAFAAVLVVGAVLGWRYRYRIEHGVVATLAPLVRRTAEALPRVSPPEPDALEARIEEFFAAVERVATSPRKLALALLFSTIGWVGLATSLWLSLYALGYTVPLAVVLVAIPAGAMASITPLPGGLGGVAAVLGALVDGTTVGISVATIAAAVLIHRGATYVLPTMVGGGVAAVLVDQ</sequence>
<evidence type="ECO:0000256" key="2">
    <source>
        <dbReference type="ARBA" id="ARBA00011061"/>
    </source>
</evidence>
<comment type="caution">
    <text evidence="8">The sequence shown here is derived from an EMBL/GenBank/DDBJ whole genome shotgun (WGS) entry which is preliminary data.</text>
</comment>
<evidence type="ECO:0000256" key="7">
    <source>
        <dbReference type="SAM" id="Phobius"/>
    </source>
</evidence>
<keyword evidence="5 7" id="KW-1133">Transmembrane helix</keyword>
<dbReference type="OrthoDB" id="15513at2157"/>
<dbReference type="Pfam" id="PF03706">
    <property type="entry name" value="LPG_synthase_TM"/>
    <property type="match status" value="1"/>
</dbReference>
<evidence type="ECO:0000256" key="6">
    <source>
        <dbReference type="ARBA" id="ARBA00023136"/>
    </source>
</evidence>
<feature type="transmembrane region" description="Helical" evidence="7">
    <location>
        <begin position="319"/>
        <end position="337"/>
    </location>
</feature>
<dbReference type="PATRIC" id="fig|1132509.6.peg.2559"/>
<dbReference type="PANTHER" id="PTHR39087">
    <property type="entry name" value="UPF0104 MEMBRANE PROTEIN MJ1595"/>
    <property type="match status" value="1"/>
</dbReference>
<evidence type="ECO:0000313" key="8">
    <source>
        <dbReference type="EMBL" id="EMA38020.1"/>
    </source>
</evidence>
<gene>
    <name evidence="8" type="ORF">C447_11305</name>
</gene>
<feature type="transmembrane region" description="Helical" evidence="7">
    <location>
        <begin position="234"/>
        <end position="255"/>
    </location>
</feature>
<feature type="transmembrane region" description="Helical" evidence="7">
    <location>
        <begin position="287"/>
        <end position="313"/>
    </location>
</feature>
<evidence type="ECO:0000313" key="9">
    <source>
        <dbReference type="Proteomes" id="UP000011566"/>
    </source>
</evidence>
<dbReference type="InterPro" id="IPR022791">
    <property type="entry name" value="L-PG_synthase/AglD"/>
</dbReference>
<organism evidence="8 9">
    <name type="scientific">Halococcus hamelinensis 100A6</name>
    <dbReference type="NCBI Taxonomy" id="1132509"/>
    <lineage>
        <taxon>Archaea</taxon>
        <taxon>Methanobacteriati</taxon>
        <taxon>Methanobacteriota</taxon>
        <taxon>Stenosarchaea group</taxon>
        <taxon>Halobacteria</taxon>
        <taxon>Halobacteriales</taxon>
        <taxon>Halococcaceae</taxon>
        <taxon>Halococcus</taxon>
    </lineage>
</organism>
<protein>
    <recommendedName>
        <fullName evidence="10">Integral membrane protein</fullName>
    </recommendedName>
</protein>
<proteinExistence type="inferred from homology"/>
<feature type="transmembrane region" description="Helical" evidence="7">
    <location>
        <begin position="261"/>
        <end position="280"/>
    </location>
</feature>
<dbReference type="GO" id="GO:0005886">
    <property type="term" value="C:plasma membrane"/>
    <property type="evidence" value="ECO:0007669"/>
    <property type="project" value="UniProtKB-SubCell"/>
</dbReference>
<name>M0M0Y8_9EURY</name>
<evidence type="ECO:0000256" key="3">
    <source>
        <dbReference type="ARBA" id="ARBA00022475"/>
    </source>
</evidence>
<dbReference type="NCBIfam" id="TIGR00374">
    <property type="entry name" value="flippase-like domain"/>
    <property type="match status" value="1"/>
</dbReference>
<dbReference type="RefSeq" id="WP_007693931.1">
    <property type="nucleotide sequence ID" value="NZ_AJRK01000427.1"/>
</dbReference>
<keyword evidence="3" id="KW-1003">Cell membrane</keyword>
<evidence type="ECO:0008006" key="10">
    <source>
        <dbReference type="Google" id="ProtNLM"/>
    </source>
</evidence>
<dbReference type="AlphaFoldDB" id="M0M0Y8"/>
<keyword evidence="4 7" id="KW-0812">Transmembrane</keyword>
<comment type="subcellular location">
    <subcellularLocation>
        <location evidence="1">Cell membrane</location>
        <topology evidence="1">Multi-pass membrane protein</topology>
    </subcellularLocation>
</comment>
<dbReference type="eggNOG" id="arCOG00899">
    <property type="taxonomic scope" value="Archaea"/>
</dbReference>
<evidence type="ECO:0000256" key="1">
    <source>
        <dbReference type="ARBA" id="ARBA00004651"/>
    </source>
</evidence>
<evidence type="ECO:0000256" key="5">
    <source>
        <dbReference type="ARBA" id="ARBA00022989"/>
    </source>
</evidence>
<feature type="transmembrane region" description="Helical" evidence="7">
    <location>
        <begin position="12"/>
        <end position="29"/>
    </location>
</feature>
<dbReference type="PANTHER" id="PTHR39087:SF2">
    <property type="entry name" value="UPF0104 MEMBRANE PROTEIN MJ1595"/>
    <property type="match status" value="1"/>
</dbReference>
<reference evidence="8 9" key="1">
    <citation type="journal article" date="2014" name="PLoS Genet.">
        <title>Phylogenetically driven sequencing of extremely halophilic archaea reveals strategies for static and dynamic osmo-response.</title>
        <authorList>
            <person name="Becker E.A."/>
            <person name="Seitzer P.M."/>
            <person name="Tritt A."/>
            <person name="Larsen D."/>
            <person name="Krusor M."/>
            <person name="Yao A.I."/>
            <person name="Wu D."/>
            <person name="Madern D."/>
            <person name="Eisen J.A."/>
            <person name="Darling A.E."/>
            <person name="Facciotti M.T."/>
        </authorList>
    </citation>
    <scope>NUCLEOTIDE SEQUENCE [LARGE SCALE GENOMIC DNA]</scope>
    <source>
        <strain evidence="8 9">100A6</strain>
    </source>
</reference>
<keyword evidence="9" id="KW-1185">Reference proteome</keyword>
<feature type="transmembrane region" description="Helical" evidence="7">
    <location>
        <begin position="157"/>
        <end position="177"/>
    </location>
</feature>
<dbReference type="EMBL" id="AOMB01000032">
    <property type="protein sequence ID" value="EMA38020.1"/>
    <property type="molecule type" value="Genomic_DNA"/>
</dbReference>
<feature type="transmembrane region" description="Helical" evidence="7">
    <location>
        <begin position="41"/>
        <end position="61"/>
    </location>
</feature>
<feature type="transmembrane region" description="Helical" evidence="7">
    <location>
        <begin position="120"/>
        <end position="145"/>
    </location>
</feature>